<dbReference type="OrthoDB" id="65569at2759"/>
<dbReference type="PANTHER" id="PTHR10353:SF28">
    <property type="entry name" value="BETA-GLUCOSIDASE 44"/>
    <property type="match status" value="1"/>
</dbReference>
<organism evidence="3 4">
    <name type="scientific">Musa troglodytarum</name>
    <name type="common">fe'i banana</name>
    <dbReference type="NCBI Taxonomy" id="320322"/>
    <lineage>
        <taxon>Eukaryota</taxon>
        <taxon>Viridiplantae</taxon>
        <taxon>Streptophyta</taxon>
        <taxon>Embryophyta</taxon>
        <taxon>Tracheophyta</taxon>
        <taxon>Spermatophyta</taxon>
        <taxon>Magnoliopsida</taxon>
        <taxon>Liliopsida</taxon>
        <taxon>Zingiberales</taxon>
        <taxon>Musaceae</taxon>
        <taxon>Musa</taxon>
    </lineage>
</organism>
<evidence type="ECO:0000256" key="2">
    <source>
        <dbReference type="RuleBase" id="RU003690"/>
    </source>
</evidence>
<accession>A0A9E7EPM8</accession>
<name>A0A9E7EPM8_9LILI</name>
<dbReference type="Gene3D" id="3.20.20.80">
    <property type="entry name" value="Glycosidases"/>
    <property type="match status" value="3"/>
</dbReference>
<evidence type="ECO:0000313" key="4">
    <source>
        <dbReference type="Proteomes" id="UP001055439"/>
    </source>
</evidence>
<dbReference type="AlphaFoldDB" id="A0A9E7EPM8"/>
<proteinExistence type="inferred from homology"/>
<evidence type="ECO:0000256" key="1">
    <source>
        <dbReference type="ARBA" id="ARBA00010838"/>
    </source>
</evidence>
<keyword evidence="4" id="KW-1185">Reference proteome</keyword>
<dbReference type="SUPFAM" id="SSF51445">
    <property type="entry name" value="(Trans)glycosidases"/>
    <property type="match status" value="2"/>
</dbReference>
<gene>
    <name evidence="3" type="ORF">MUK42_19272</name>
</gene>
<evidence type="ECO:0000313" key="3">
    <source>
        <dbReference type="EMBL" id="URD79842.1"/>
    </source>
</evidence>
<dbReference type="EMBL" id="CP097503">
    <property type="protein sequence ID" value="URD79842.1"/>
    <property type="molecule type" value="Genomic_DNA"/>
</dbReference>
<protein>
    <submittedName>
        <fullName evidence="3">Glycosyl hydrolase family 1</fullName>
    </submittedName>
</protein>
<dbReference type="GO" id="GO:0008422">
    <property type="term" value="F:beta-glucosidase activity"/>
    <property type="evidence" value="ECO:0007669"/>
    <property type="project" value="UniProtKB-ARBA"/>
</dbReference>
<comment type="similarity">
    <text evidence="1 2">Belongs to the glycosyl hydrolase 1 family.</text>
</comment>
<dbReference type="Pfam" id="PF00232">
    <property type="entry name" value="Glyco_hydro_1"/>
    <property type="match status" value="3"/>
</dbReference>
<dbReference type="PANTHER" id="PTHR10353">
    <property type="entry name" value="GLYCOSYL HYDROLASE"/>
    <property type="match status" value="1"/>
</dbReference>
<dbReference type="InterPro" id="IPR017853">
    <property type="entry name" value="GH"/>
</dbReference>
<sequence>MDQPCNVTLPEGFRDTKRINYYKSYITELKRAIDDGATMIGYFAWSLLDNFKWRLGYTSRFGLVYMDFKTNMRYPKESAYWFKNMLKKKKTQPNSNLENTATSASHSHDSEILEMGLRRGSSCCPSSGQHTIVDTLISGMAQAARMGTGRCRTSRRRTVLAIVQRPLEAVSLVLGCLNRHFPYHGSMGFVFGTAASAYQVEGMALKGGRGPSIWDAFEDIDIMKKFNFDAYRFSISWSRIFPTAVKRYREKYQVDQKGKIGILLDFVWYEAYTHSANDEAAAQRARDFHIGWFLHPLTYGYYPKSIQEIVKDRLPKFTADQVKMVKGSYDYVGVNQYTSYYMKDNGVTNPKPVSYQDDWHVEFKFDRDGVPIGPRAHSGWLYIVPWGMYKAVTYVKVNYGDPVIILAENGNVTLPEGLRDTKRINYYRSYITELKRRSMMWRLGYTSRFGLVYVDFKANMRYPKESALFGSRTSLKKKKSN</sequence>
<dbReference type="Proteomes" id="UP001055439">
    <property type="component" value="Chromosome 10"/>
</dbReference>
<dbReference type="GO" id="GO:0005975">
    <property type="term" value="P:carbohydrate metabolic process"/>
    <property type="evidence" value="ECO:0007669"/>
    <property type="project" value="InterPro"/>
</dbReference>
<keyword evidence="3" id="KW-0378">Hydrolase</keyword>
<dbReference type="InterPro" id="IPR001360">
    <property type="entry name" value="Glyco_hydro_1"/>
</dbReference>
<dbReference type="PRINTS" id="PR00131">
    <property type="entry name" value="GLHYDRLASE1"/>
</dbReference>
<reference evidence="3" key="1">
    <citation type="submission" date="2022-05" db="EMBL/GenBank/DDBJ databases">
        <title>The Musa troglodytarum L. genome provides insights into the mechanism of non-climacteric behaviour and enrichment of carotenoids.</title>
        <authorList>
            <person name="Wang J."/>
        </authorList>
    </citation>
    <scope>NUCLEOTIDE SEQUENCE</scope>
    <source>
        <tissue evidence="3">Leaf</tissue>
    </source>
</reference>